<reference evidence="2 3" key="1">
    <citation type="journal article" date="2015" name="Genome Announc.">
        <title>Expanding the biotechnology potential of lactobacilli through comparative genomics of 213 strains and associated genera.</title>
        <authorList>
            <person name="Sun Z."/>
            <person name="Harris H.M."/>
            <person name="McCann A."/>
            <person name="Guo C."/>
            <person name="Argimon S."/>
            <person name="Zhang W."/>
            <person name="Yang X."/>
            <person name="Jeffery I.B."/>
            <person name="Cooney J.C."/>
            <person name="Kagawa T.F."/>
            <person name="Liu W."/>
            <person name="Song Y."/>
            <person name="Salvetti E."/>
            <person name="Wrobel A."/>
            <person name="Rasinkangas P."/>
            <person name="Parkhill J."/>
            <person name="Rea M.C."/>
            <person name="O'Sullivan O."/>
            <person name="Ritari J."/>
            <person name="Douillard F.P."/>
            <person name="Paul Ross R."/>
            <person name="Yang R."/>
            <person name="Briner A.E."/>
            <person name="Felis G.E."/>
            <person name="de Vos W.M."/>
            <person name="Barrangou R."/>
            <person name="Klaenhammer T.R."/>
            <person name="Caufield P.W."/>
            <person name="Cui Y."/>
            <person name="Zhang H."/>
            <person name="O'Toole P.W."/>
        </authorList>
    </citation>
    <scope>NUCLEOTIDE SEQUENCE [LARGE SCALE GENOMIC DNA]</scope>
    <source>
        <strain evidence="2 3">DSM 18793</strain>
    </source>
</reference>
<comment type="caution">
    <text evidence="2">The sequence shown here is derived from an EMBL/GenBank/DDBJ whole genome shotgun (WGS) entry which is preliminary data.</text>
</comment>
<dbReference type="Gene3D" id="3.90.1720.60">
    <property type="match status" value="1"/>
</dbReference>
<dbReference type="AlphaFoldDB" id="A0A0R1UY88"/>
<feature type="domain" description="Peptidase C51" evidence="1">
    <location>
        <begin position="44"/>
        <end position="182"/>
    </location>
</feature>
<dbReference type="OrthoDB" id="2328223at2"/>
<dbReference type="Pfam" id="PF05257">
    <property type="entry name" value="CHAP"/>
    <property type="match status" value="1"/>
</dbReference>
<dbReference type="SUPFAM" id="SSF54001">
    <property type="entry name" value="Cysteine proteinases"/>
    <property type="match status" value="1"/>
</dbReference>
<organism evidence="2 3">
    <name type="scientific">Limosilactobacillus equigenerosi DSM 18793 = JCM 14505</name>
    <dbReference type="NCBI Taxonomy" id="1423742"/>
    <lineage>
        <taxon>Bacteria</taxon>
        <taxon>Bacillati</taxon>
        <taxon>Bacillota</taxon>
        <taxon>Bacilli</taxon>
        <taxon>Lactobacillales</taxon>
        <taxon>Lactobacillaceae</taxon>
        <taxon>Limosilactobacillus</taxon>
    </lineage>
</organism>
<dbReference type="RefSeq" id="WP_056995202.1">
    <property type="nucleotide sequence ID" value="NZ_AZGC01000005.1"/>
</dbReference>
<evidence type="ECO:0000259" key="1">
    <source>
        <dbReference type="PROSITE" id="PS50911"/>
    </source>
</evidence>
<protein>
    <recommendedName>
        <fullName evidence="1">Peptidase C51 domain-containing protein</fullName>
    </recommendedName>
</protein>
<dbReference type="EMBL" id="AZGC01000005">
    <property type="protein sequence ID" value="KRL96458.1"/>
    <property type="molecule type" value="Genomic_DNA"/>
</dbReference>
<evidence type="ECO:0000313" key="3">
    <source>
        <dbReference type="Proteomes" id="UP000051084"/>
    </source>
</evidence>
<evidence type="ECO:0000313" key="2">
    <source>
        <dbReference type="EMBL" id="KRL96458.1"/>
    </source>
</evidence>
<gene>
    <name evidence="2" type="ORF">FC21_GL001206</name>
</gene>
<dbReference type="STRING" id="417373.GCA_001570685_00041"/>
<name>A0A0R1UY88_9LACO</name>
<proteinExistence type="predicted"/>
<dbReference type="InterPro" id="IPR007921">
    <property type="entry name" value="CHAP_dom"/>
</dbReference>
<sequence>MLKLWSNRLLTTLLVGISVTMSGSGMIRADVMDNTTAAPAMTQSTPTDTNGALAALAAQQGKTLYNGQCYGLSAWYAQQLGGPQMMGSGHEFAKDIGSDYDWASHGFTVINNPTVDQIHPGDIICWDAGGAISPGIYGHTGVVESIDKDGNMTTLEQNAEQGQVVAQYHRAFNVTPIKSVIHKN</sequence>
<dbReference type="Proteomes" id="UP000051084">
    <property type="component" value="Unassembled WGS sequence"/>
</dbReference>
<keyword evidence="3" id="KW-1185">Reference proteome</keyword>
<accession>A0A0R1UY88</accession>
<dbReference type="InterPro" id="IPR038765">
    <property type="entry name" value="Papain-like_cys_pep_sf"/>
</dbReference>
<dbReference type="PATRIC" id="fig|1423742.4.peg.1251"/>
<dbReference type="PROSITE" id="PS50911">
    <property type="entry name" value="CHAP"/>
    <property type="match status" value="1"/>
</dbReference>